<reference evidence="1" key="2">
    <citation type="journal article" date="2015" name="Data Brief">
        <title>Shoot transcriptome of the giant reed, Arundo donax.</title>
        <authorList>
            <person name="Barrero R.A."/>
            <person name="Guerrero F.D."/>
            <person name="Moolhuijzen P."/>
            <person name="Goolsby J.A."/>
            <person name="Tidwell J."/>
            <person name="Bellgard S.E."/>
            <person name="Bellgard M.I."/>
        </authorList>
    </citation>
    <scope>NUCLEOTIDE SEQUENCE</scope>
    <source>
        <tissue evidence="1">Shoot tissue taken approximately 20 cm above the soil surface</tissue>
    </source>
</reference>
<dbReference type="EMBL" id="GBRH01182730">
    <property type="protein sequence ID" value="JAE15166.1"/>
    <property type="molecule type" value="Transcribed_RNA"/>
</dbReference>
<reference evidence="1" key="1">
    <citation type="submission" date="2014-09" db="EMBL/GenBank/DDBJ databases">
        <authorList>
            <person name="Magalhaes I.L.F."/>
            <person name="Oliveira U."/>
            <person name="Santos F.R."/>
            <person name="Vidigal T.H.D.A."/>
            <person name="Brescovit A.D."/>
            <person name="Santos A.J."/>
        </authorList>
    </citation>
    <scope>NUCLEOTIDE SEQUENCE</scope>
    <source>
        <tissue evidence="1">Shoot tissue taken approximately 20 cm above the soil surface</tissue>
    </source>
</reference>
<proteinExistence type="predicted"/>
<sequence>MIAISLKSFLFGNHVFSCIKDMVISKTKECNY</sequence>
<organism evidence="1">
    <name type="scientific">Arundo donax</name>
    <name type="common">Giant reed</name>
    <name type="synonym">Donax arundinaceus</name>
    <dbReference type="NCBI Taxonomy" id="35708"/>
    <lineage>
        <taxon>Eukaryota</taxon>
        <taxon>Viridiplantae</taxon>
        <taxon>Streptophyta</taxon>
        <taxon>Embryophyta</taxon>
        <taxon>Tracheophyta</taxon>
        <taxon>Spermatophyta</taxon>
        <taxon>Magnoliopsida</taxon>
        <taxon>Liliopsida</taxon>
        <taxon>Poales</taxon>
        <taxon>Poaceae</taxon>
        <taxon>PACMAD clade</taxon>
        <taxon>Arundinoideae</taxon>
        <taxon>Arundineae</taxon>
        <taxon>Arundo</taxon>
    </lineage>
</organism>
<dbReference type="AlphaFoldDB" id="A0A0A9FXY8"/>
<name>A0A0A9FXY8_ARUDO</name>
<evidence type="ECO:0000313" key="1">
    <source>
        <dbReference type="EMBL" id="JAE15166.1"/>
    </source>
</evidence>
<accession>A0A0A9FXY8</accession>
<protein>
    <submittedName>
        <fullName evidence="1">Uncharacterized protein</fullName>
    </submittedName>
</protein>